<keyword evidence="3" id="KW-1185">Reference proteome</keyword>
<protein>
    <submittedName>
        <fullName evidence="2">Uncharacterized protein</fullName>
    </submittedName>
</protein>
<proteinExistence type="predicted"/>
<reference evidence="2 3" key="1">
    <citation type="submission" date="2018-11" db="EMBL/GenBank/DDBJ databases">
        <authorList>
            <consortium name="Pathogen Informatics"/>
        </authorList>
    </citation>
    <scope>NUCLEOTIDE SEQUENCE [LARGE SCALE GENOMIC DNA]</scope>
</reference>
<name>A0A3P7KNK0_STRVU</name>
<dbReference type="AlphaFoldDB" id="A0A3P7KNK0"/>
<dbReference type="Proteomes" id="UP000270094">
    <property type="component" value="Unassembled WGS sequence"/>
</dbReference>
<gene>
    <name evidence="2" type="ORF">SVUK_LOCUS4426</name>
</gene>
<evidence type="ECO:0000256" key="1">
    <source>
        <dbReference type="SAM" id="Phobius"/>
    </source>
</evidence>
<keyword evidence="1" id="KW-0472">Membrane</keyword>
<dbReference type="EMBL" id="UYYB01012201">
    <property type="protein sequence ID" value="VDM69428.1"/>
    <property type="molecule type" value="Genomic_DNA"/>
</dbReference>
<feature type="transmembrane region" description="Helical" evidence="1">
    <location>
        <begin position="52"/>
        <end position="72"/>
    </location>
</feature>
<feature type="non-terminal residue" evidence="2">
    <location>
        <position position="124"/>
    </location>
</feature>
<evidence type="ECO:0000313" key="2">
    <source>
        <dbReference type="EMBL" id="VDM69428.1"/>
    </source>
</evidence>
<organism evidence="2 3">
    <name type="scientific">Strongylus vulgaris</name>
    <name type="common">Blood worm</name>
    <dbReference type="NCBI Taxonomy" id="40348"/>
    <lineage>
        <taxon>Eukaryota</taxon>
        <taxon>Metazoa</taxon>
        <taxon>Ecdysozoa</taxon>
        <taxon>Nematoda</taxon>
        <taxon>Chromadorea</taxon>
        <taxon>Rhabditida</taxon>
        <taxon>Rhabditina</taxon>
        <taxon>Rhabditomorpha</taxon>
        <taxon>Strongyloidea</taxon>
        <taxon>Strongylidae</taxon>
        <taxon>Strongylus</taxon>
    </lineage>
</organism>
<accession>A0A3P7KNK0</accession>
<keyword evidence="1" id="KW-1133">Transmembrane helix</keyword>
<keyword evidence="1" id="KW-0812">Transmembrane</keyword>
<evidence type="ECO:0000313" key="3">
    <source>
        <dbReference type="Proteomes" id="UP000270094"/>
    </source>
</evidence>
<sequence>MVSTICIPFITLQIVLKVYDGLDDMSMQSRFFPILDIRKNSSHIVNNDRMKLLLVTLLFSLAITNTIAQWVFGPMPPPPPPPPPGLFFGPRPMPGMFAPGMFGPRGGFGGGFGGRGGMGGRGGR</sequence>